<accession>A0A1E3VIM0</accession>
<feature type="region of interest" description="Disordered" evidence="1">
    <location>
        <begin position="71"/>
        <end position="119"/>
    </location>
</feature>
<evidence type="ECO:0000313" key="2">
    <source>
        <dbReference type="EMBL" id="ODR93347.1"/>
    </source>
</evidence>
<dbReference type="AlphaFoldDB" id="A0A1E3VIM0"/>
<protein>
    <submittedName>
        <fullName evidence="2">Uncharacterized protein</fullName>
    </submittedName>
</protein>
<comment type="caution">
    <text evidence="2">The sequence shown here is derived from an EMBL/GenBank/DDBJ whole genome shotgun (WGS) entry which is preliminary data.</text>
</comment>
<organism evidence="2 3">
    <name type="scientific">Sinorhizobium alkalisoli</name>
    <dbReference type="NCBI Taxonomy" id="1752398"/>
    <lineage>
        <taxon>Bacteria</taxon>
        <taxon>Pseudomonadati</taxon>
        <taxon>Pseudomonadota</taxon>
        <taxon>Alphaproteobacteria</taxon>
        <taxon>Hyphomicrobiales</taxon>
        <taxon>Rhizobiaceae</taxon>
        <taxon>Sinorhizobium/Ensifer group</taxon>
        <taxon>Sinorhizobium</taxon>
    </lineage>
</organism>
<proteinExistence type="predicted"/>
<evidence type="ECO:0000313" key="3">
    <source>
        <dbReference type="Proteomes" id="UP000094342"/>
    </source>
</evidence>
<gene>
    <name evidence="2" type="ORF">A8M32_00255</name>
</gene>
<reference evidence="3" key="1">
    <citation type="submission" date="2016-05" db="EMBL/GenBank/DDBJ databases">
        <authorList>
            <person name="Li Y."/>
        </authorList>
    </citation>
    <scope>NUCLEOTIDE SEQUENCE [LARGE SCALE GENOMIC DNA]</scope>
    <source>
        <strain evidence="3">YIC4027</strain>
    </source>
</reference>
<dbReference type="EMBL" id="LYBW01000020">
    <property type="protein sequence ID" value="ODR93347.1"/>
    <property type="molecule type" value="Genomic_DNA"/>
</dbReference>
<feature type="compositionally biased region" description="Low complexity" evidence="1">
    <location>
        <begin position="80"/>
        <end position="92"/>
    </location>
</feature>
<keyword evidence="3" id="KW-1185">Reference proteome</keyword>
<dbReference type="STRING" id="1752398.A8M32_00255"/>
<evidence type="ECO:0000256" key="1">
    <source>
        <dbReference type="SAM" id="MobiDB-lite"/>
    </source>
</evidence>
<name>A0A1E3VIM0_9HYPH</name>
<dbReference type="Proteomes" id="UP000094342">
    <property type="component" value="Unassembled WGS sequence"/>
</dbReference>
<sequence>MVSRLRQSRCENSVSTSVWAAVSEHHGEVLLDANDEGNVCFHREIKPLCANELAISDQKGDLVLAEEITEAADEGDARRSSSTAAAPAPSCRRSQHQDVDVGLAELPPPGSGTAGGRRH</sequence>